<keyword evidence="9 12" id="KW-0966">Cell projection</keyword>
<keyword evidence="8" id="KW-0206">Cytoskeleton</keyword>
<dbReference type="OrthoDB" id="9886517at2759"/>
<evidence type="ECO:0000256" key="2">
    <source>
        <dbReference type="ARBA" id="ARBA00007209"/>
    </source>
</evidence>
<dbReference type="GeneTree" id="ENSGT00950000182894"/>
<feature type="region of interest" description="Disordered" evidence="13">
    <location>
        <begin position="1"/>
        <end position="79"/>
    </location>
</feature>
<name>F7CL74_ORNAN</name>
<comment type="function">
    <text evidence="10">Sperm-specific microtubule inner protein (MIP) part of the dynein-decorated doublet microtubules (DMTs) in flagellar axoneme. Forms an extensive interaction network in different conformations that reinforces the helix bundle composed by other tektin proteins (TEKT1 to TEKT4) and MIPs to anchor the tektin bundle onto the tubulin wall of A-tubule of the sperm flagellum.</text>
</comment>
<dbReference type="InterPro" id="IPR048256">
    <property type="entry name" value="Tektin-like"/>
</dbReference>
<dbReference type="PANTHER" id="PTHR19960:SF23">
    <property type="entry name" value="TEKTIN-5"/>
    <property type="match status" value="1"/>
</dbReference>
<organism evidence="14 15">
    <name type="scientific">Ornithorhynchus anatinus</name>
    <name type="common">Duckbill platypus</name>
    <dbReference type="NCBI Taxonomy" id="9258"/>
    <lineage>
        <taxon>Eukaryota</taxon>
        <taxon>Metazoa</taxon>
        <taxon>Chordata</taxon>
        <taxon>Craniata</taxon>
        <taxon>Vertebrata</taxon>
        <taxon>Euteleostomi</taxon>
        <taxon>Mammalia</taxon>
        <taxon>Monotremata</taxon>
        <taxon>Ornithorhynchidae</taxon>
        <taxon>Ornithorhynchus</taxon>
    </lineage>
</organism>
<dbReference type="Ensembl" id="ENSOANT00000011383.3">
    <property type="protein sequence ID" value="ENSOANP00000011381.2"/>
    <property type="gene ID" value="ENSOANG00000007153.3"/>
</dbReference>
<evidence type="ECO:0000256" key="3">
    <source>
        <dbReference type="ARBA" id="ARBA00022490"/>
    </source>
</evidence>
<comment type="subcellular location">
    <subcellularLocation>
        <location evidence="12">Cytoplasm</location>
        <location evidence="12">Cytoskeleton</location>
        <location evidence="12">Cilium axoneme</location>
    </subcellularLocation>
    <subcellularLocation>
        <location evidence="1">Cytoplasm</location>
        <location evidence="1">Cytoskeleton</location>
        <location evidence="1">Flagellum axoneme</location>
    </subcellularLocation>
</comment>
<proteinExistence type="inferred from homology"/>
<protein>
    <recommendedName>
        <fullName evidence="12">Tektin</fullName>
    </recommendedName>
</protein>
<dbReference type="PANTHER" id="PTHR19960">
    <property type="entry name" value="TEKTIN"/>
    <property type="match status" value="1"/>
</dbReference>
<evidence type="ECO:0000256" key="1">
    <source>
        <dbReference type="ARBA" id="ARBA00004611"/>
    </source>
</evidence>
<evidence type="ECO:0000256" key="8">
    <source>
        <dbReference type="ARBA" id="ARBA00023212"/>
    </source>
</evidence>
<gene>
    <name evidence="14" type="primary">TEKT5</name>
</gene>
<keyword evidence="6" id="KW-0175">Coiled coil</keyword>
<reference evidence="14" key="3">
    <citation type="submission" date="2025-09" db="UniProtKB">
        <authorList>
            <consortium name="Ensembl"/>
        </authorList>
    </citation>
    <scope>IDENTIFICATION</scope>
    <source>
        <strain evidence="14">Glennie</strain>
    </source>
</reference>
<keyword evidence="3" id="KW-0963">Cytoplasm</keyword>
<dbReference type="FunCoup" id="F7CL74">
    <property type="interactions" value="41"/>
</dbReference>
<evidence type="ECO:0000256" key="7">
    <source>
        <dbReference type="ARBA" id="ARBA00023069"/>
    </source>
</evidence>
<evidence type="ECO:0000256" key="6">
    <source>
        <dbReference type="ARBA" id="ARBA00023054"/>
    </source>
</evidence>
<dbReference type="eggNOG" id="KOG2685">
    <property type="taxonomic scope" value="Eukaryota"/>
</dbReference>
<evidence type="ECO:0000256" key="5">
    <source>
        <dbReference type="ARBA" id="ARBA00022846"/>
    </source>
</evidence>
<comment type="similarity">
    <text evidence="2 12">Belongs to the tektin family.</text>
</comment>
<evidence type="ECO:0000256" key="4">
    <source>
        <dbReference type="ARBA" id="ARBA00022843"/>
    </source>
</evidence>
<evidence type="ECO:0000256" key="10">
    <source>
        <dbReference type="ARBA" id="ARBA00046061"/>
    </source>
</evidence>
<dbReference type="Bgee" id="ENSOANG00000007153">
    <property type="expression patterns" value="Expressed in testis and 3 other cell types or tissues"/>
</dbReference>
<dbReference type="InParanoid" id="F7CL74"/>
<dbReference type="STRING" id="9258.ENSOANP00000011381"/>
<dbReference type="HOGENOM" id="CLU_033588_2_1_1"/>
<dbReference type="GO" id="GO:0015630">
    <property type="term" value="C:microtubule cytoskeleton"/>
    <property type="evidence" value="ECO:0000318"/>
    <property type="project" value="GO_Central"/>
</dbReference>
<evidence type="ECO:0000313" key="15">
    <source>
        <dbReference type="Proteomes" id="UP000002279"/>
    </source>
</evidence>
<dbReference type="GO" id="GO:0160111">
    <property type="term" value="C:axonemal A tubule inner sheath"/>
    <property type="evidence" value="ECO:0007669"/>
    <property type="project" value="Ensembl"/>
</dbReference>
<dbReference type="GO" id="GO:0036126">
    <property type="term" value="C:sperm flagellum"/>
    <property type="evidence" value="ECO:0000318"/>
    <property type="project" value="GO_Central"/>
</dbReference>
<evidence type="ECO:0000313" key="14">
    <source>
        <dbReference type="Ensembl" id="ENSOANP00000011381.2"/>
    </source>
</evidence>
<keyword evidence="4" id="KW-0832">Ubl conjugation</keyword>
<dbReference type="Pfam" id="PF03148">
    <property type="entry name" value="Tektin"/>
    <property type="match status" value="1"/>
</dbReference>
<sequence>MEFLGTTQTASYCAPRKNSPGTDQPPTSITQESYQPYSLSGSHRPSSWKPTLLSRVSGAQPRQDEAHTNQGPPSPPTILPSLRTSLFSRYTPQDWERSNLTHFQRSDASFQLAGKISADSLRLMHDKEQLTRQMEESSCRTLGQRLSDINFWKCELNYELERLLTETRALEVAKKRLECGAKQVEKPLQVALECLYHREKRIGIDLVHDDVEKHLIKEADLLKSCHDQLSNVLGDRIDLQLRDNRDAQHAIEKDLADKSSAQVIDEKCFNLRNTSDSLNYFLGVEKLDGTVSVPETWAKFSDDNIRHSQNMRANCIKLREEAENLLETTSDQMWKQFTATNMALTIRVSEETDIINKLQIYLAKTLQEIVQTEKTIKMLERAILAKEYPMKLAQTRLECRTHRLNMELCRDSSQFRLANEVVVIDDTLQALKLRLHEVQNHLHVLILNKTQLEHDLAVKANTLFIDKDKCMPMRKTFPSTPRLVGYS</sequence>
<comment type="subunit">
    <text evidence="11">Microtubule inner protein component of sperm flagellar doublet microtubules. Interacts with TEKT3.</text>
</comment>
<accession>F7CL74</accession>
<dbReference type="AlphaFoldDB" id="F7CL74"/>
<comment type="function">
    <text evidence="12">Microtubule inner protein (MIP) part of the dynein-decorated doublet microtubules (DMTs) in cilia and flagellar axoneme. Forms filamentous polymers in the walls of ciliary and flagellar microtubules. Required for normal sperm mobility.</text>
</comment>
<evidence type="ECO:0000256" key="9">
    <source>
        <dbReference type="ARBA" id="ARBA00023273"/>
    </source>
</evidence>
<evidence type="ECO:0000256" key="13">
    <source>
        <dbReference type="SAM" id="MobiDB-lite"/>
    </source>
</evidence>
<dbReference type="GO" id="GO:0030317">
    <property type="term" value="P:flagellated sperm motility"/>
    <property type="evidence" value="ECO:0007669"/>
    <property type="project" value="UniProtKB-UniRule"/>
</dbReference>
<dbReference type="GO" id="GO:0060271">
    <property type="term" value="P:cilium assembly"/>
    <property type="evidence" value="ECO:0000318"/>
    <property type="project" value="GO_Central"/>
</dbReference>
<evidence type="ECO:0000256" key="11">
    <source>
        <dbReference type="ARBA" id="ARBA00047089"/>
    </source>
</evidence>
<dbReference type="CTD" id="146279"/>
<dbReference type="RefSeq" id="XP_001505552.2">
    <property type="nucleotide sequence ID" value="XM_001505502.4"/>
</dbReference>
<dbReference type="InterPro" id="IPR000435">
    <property type="entry name" value="Tektins"/>
</dbReference>
<dbReference type="KEGG" id="oaa:100074222"/>
<keyword evidence="7 12" id="KW-0969">Cilium</keyword>
<dbReference type="PRINTS" id="PR00511">
    <property type="entry name" value="TEKTIN"/>
</dbReference>
<dbReference type="Proteomes" id="UP000002279">
    <property type="component" value="Chromosome 2"/>
</dbReference>
<feature type="compositionally biased region" description="Polar residues" evidence="13">
    <location>
        <begin position="1"/>
        <end position="11"/>
    </location>
</feature>
<dbReference type="GeneID" id="100074222"/>
<keyword evidence="5 12" id="KW-0282">Flagellum</keyword>
<dbReference type="GO" id="GO:0060294">
    <property type="term" value="P:cilium movement involved in cell motility"/>
    <property type="evidence" value="ECO:0000318"/>
    <property type="project" value="GO_Central"/>
</dbReference>
<keyword evidence="15" id="KW-1185">Reference proteome</keyword>
<evidence type="ECO:0000256" key="12">
    <source>
        <dbReference type="RuleBase" id="RU367040"/>
    </source>
</evidence>
<reference evidence="14" key="2">
    <citation type="submission" date="2025-08" db="UniProtKB">
        <authorList>
            <consortium name="Ensembl"/>
        </authorList>
    </citation>
    <scope>IDENTIFICATION</scope>
    <source>
        <strain evidence="14">Glennie</strain>
    </source>
</reference>
<dbReference type="OMA" id="QESYQPY"/>
<reference evidence="14 15" key="1">
    <citation type="journal article" date="2008" name="Nature">
        <title>Genome analysis of the platypus reveals unique signatures of evolution.</title>
        <authorList>
            <person name="Warren W.C."/>
            <person name="Hillier L.W."/>
            <person name="Marshall Graves J.A."/>
            <person name="Birney E."/>
            <person name="Ponting C.P."/>
            <person name="Grutzner F."/>
            <person name="Belov K."/>
            <person name="Miller W."/>
            <person name="Clarke L."/>
            <person name="Chinwalla A.T."/>
            <person name="Yang S.P."/>
            <person name="Heger A."/>
            <person name="Locke D.P."/>
            <person name="Miethke P."/>
            <person name="Waters P.D."/>
            <person name="Veyrunes F."/>
            <person name="Fulton L."/>
            <person name="Fulton B."/>
            <person name="Graves T."/>
            <person name="Wallis J."/>
            <person name="Puente X.S."/>
            <person name="Lopez-Otin C."/>
            <person name="Ordonez G.R."/>
            <person name="Eichler E.E."/>
            <person name="Chen L."/>
            <person name="Cheng Z."/>
            <person name="Deakin J.E."/>
            <person name="Alsop A."/>
            <person name="Thompson K."/>
            <person name="Kirby P."/>
            <person name="Papenfuss A.T."/>
            <person name="Wakefield M.J."/>
            <person name="Olender T."/>
            <person name="Lancet D."/>
            <person name="Huttley G.A."/>
            <person name="Smit A.F."/>
            <person name="Pask A."/>
            <person name="Temple-Smith P."/>
            <person name="Batzer M.A."/>
            <person name="Walker J.A."/>
            <person name="Konkel M.K."/>
            <person name="Harris R.S."/>
            <person name="Whittington C.M."/>
            <person name="Wong E.S."/>
            <person name="Gemmell N.J."/>
            <person name="Buschiazzo E."/>
            <person name="Vargas Jentzsch I.M."/>
            <person name="Merkel A."/>
            <person name="Schmitz J."/>
            <person name="Zemann A."/>
            <person name="Churakov G."/>
            <person name="Kriegs J.O."/>
            <person name="Brosius J."/>
            <person name="Murchison E.P."/>
            <person name="Sachidanandam R."/>
            <person name="Smith C."/>
            <person name="Hannon G.J."/>
            <person name="Tsend-Ayush E."/>
            <person name="McMillan D."/>
            <person name="Attenborough R."/>
            <person name="Rens W."/>
            <person name="Ferguson-Smith M."/>
            <person name="Lefevre C.M."/>
            <person name="Sharp J.A."/>
            <person name="Nicholas K.R."/>
            <person name="Ray D.A."/>
            <person name="Kube M."/>
            <person name="Reinhardt R."/>
            <person name="Pringle T.H."/>
            <person name="Taylor J."/>
            <person name="Jones R.C."/>
            <person name="Nixon B."/>
            <person name="Dacheux J.L."/>
            <person name="Niwa H."/>
            <person name="Sekita Y."/>
            <person name="Huang X."/>
            <person name="Stark A."/>
            <person name="Kheradpour P."/>
            <person name="Kellis M."/>
            <person name="Flicek P."/>
            <person name="Chen Y."/>
            <person name="Webber C."/>
            <person name="Hardison R."/>
            <person name="Nelson J."/>
            <person name="Hallsworth-Pepin K."/>
            <person name="Delehaunty K."/>
            <person name="Markovic C."/>
            <person name="Minx P."/>
            <person name="Feng Y."/>
            <person name="Kremitzki C."/>
            <person name="Mitreva M."/>
            <person name="Glasscock J."/>
            <person name="Wylie T."/>
            <person name="Wohldmann P."/>
            <person name="Thiru P."/>
            <person name="Nhan M.N."/>
            <person name="Pohl C.S."/>
            <person name="Smith S.M."/>
            <person name="Hou S."/>
            <person name="Nefedov M."/>
            <person name="de Jong P.J."/>
            <person name="Renfree M.B."/>
            <person name="Mardis E.R."/>
            <person name="Wilson R.K."/>
        </authorList>
    </citation>
    <scope>NUCLEOTIDE SEQUENCE [LARGE SCALE GENOMIC DNA]</scope>
    <source>
        <strain evidence="14 15">Glennie</strain>
    </source>
</reference>
<feature type="compositionally biased region" description="Polar residues" evidence="13">
    <location>
        <begin position="19"/>
        <end position="49"/>
    </location>
</feature>